<dbReference type="PROSITE" id="PS50893">
    <property type="entry name" value="ABC_TRANSPORTER_2"/>
    <property type="match status" value="1"/>
</dbReference>
<dbReference type="InterPro" id="IPR027417">
    <property type="entry name" value="P-loop_NTPase"/>
</dbReference>
<dbReference type="SMART" id="SM00382">
    <property type="entry name" value="AAA"/>
    <property type="match status" value="1"/>
</dbReference>
<dbReference type="Pfam" id="PF00005">
    <property type="entry name" value="ABC_tran"/>
    <property type="match status" value="1"/>
</dbReference>
<dbReference type="PANTHER" id="PTHR42798">
    <property type="entry name" value="LIPOPROTEIN-RELEASING SYSTEM ATP-BINDING PROTEIN LOLD"/>
    <property type="match status" value="1"/>
</dbReference>
<dbReference type="PANTHER" id="PTHR42798:SF6">
    <property type="entry name" value="CELL DIVISION ATP-BINDING PROTEIN FTSE"/>
    <property type="match status" value="1"/>
</dbReference>
<evidence type="ECO:0000259" key="5">
    <source>
        <dbReference type="PROSITE" id="PS50893"/>
    </source>
</evidence>
<gene>
    <name evidence="6" type="ORF">IBLFYP30_00936</name>
</gene>
<evidence type="ECO:0000256" key="3">
    <source>
        <dbReference type="ARBA" id="ARBA00022741"/>
    </source>
</evidence>
<dbReference type="GO" id="GO:0022857">
    <property type="term" value="F:transmembrane transporter activity"/>
    <property type="evidence" value="ECO:0007669"/>
    <property type="project" value="UniProtKB-ARBA"/>
</dbReference>
<evidence type="ECO:0000313" key="6">
    <source>
        <dbReference type="EMBL" id="VYT69473.1"/>
    </source>
</evidence>
<comment type="similarity">
    <text evidence="1">Belongs to the ABC transporter superfamily.</text>
</comment>
<dbReference type="GO" id="GO:0098796">
    <property type="term" value="C:membrane protein complex"/>
    <property type="evidence" value="ECO:0007669"/>
    <property type="project" value="UniProtKB-ARBA"/>
</dbReference>
<organism evidence="6">
    <name type="scientific">Intestinibacter bartlettii</name>
    <dbReference type="NCBI Taxonomy" id="261299"/>
    <lineage>
        <taxon>Bacteria</taxon>
        <taxon>Bacillati</taxon>
        <taxon>Bacillota</taxon>
        <taxon>Clostridia</taxon>
        <taxon>Peptostreptococcales</taxon>
        <taxon>Peptostreptococcaceae</taxon>
        <taxon>Intestinibacter</taxon>
    </lineage>
</organism>
<keyword evidence="2" id="KW-0813">Transport</keyword>
<dbReference type="RefSeq" id="WP_156530572.1">
    <property type="nucleotide sequence ID" value="NZ_CACRUE010000006.1"/>
</dbReference>
<dbReference type="CDD" id="cd03255">
    <property type="entry name" value="ABC_MJ0796_LolCDE_FtsE"/>
    <property type="match status" value="1"/>
</dbReference>
<keyword evidence="4 6" id="KW-0067">ATP-binding</keyword>
<dbReference type="InterPro" id="IPR017911">
    <property type="entry name" value="MacB-like_ATP-bd"/>
</dbReference>
<keyword evidence="3" id="KW-0547">Nucleotide-binding</keyword>
<dbReference type="GO" id="GO:0005524">
    <property type="term" value="F:ATP binding"/>
    <property type="evidence" value="ECO:0007669"/>
    <property type="project" value="UniProtKB-KW"/>
</dbReference>
<dbReference type="PROSITE" id="PS00211">
    <property type="entry name" value="ABC_TRANSPORTER_1"/>
    <property type="match status" value="1"/>
</dbReference>
<evidence type="ECO:0000256" key="1">
    <source>
        <dbReference type="ARBA" id="ARBA00005417"/>
    </source>
</evidence>
<dbReference type="FunFam" id="3.40.50.300:FF:000032">
    <property type="entry name" value="Export ABC transporter ATP-binding protein"/>
    <property type="match status" value="1"/>
</dbReference>
<dbReference type="InterPro" id="IPR003439">
    <property type="entry name" value="ABC_transporter-like_ATP-bd"/>
</dbReference>
<dbReference type="GO" id="GO:0016887">
    <property type="term" value="F:ATP hydrolysis activity"/>
    <property type="evidence" value="ECO:0007669"/>
    <property type="project" value="InterPro"/>
</dbReference>
<dbReference type="SUPFAM" id="SSF52540">
    <property type="entry name" value="P-loop containing nucleoside triphosphate hydrolases"/>
    <property type="match status" value="1"/>
</dbReference>
<sequence>MSILKAENLVKIYGQGENEVKALNNVSLEIEEGEFVSIVGSSGSGKSTLLNMLGGLDRLTSGDIYINNKKLGDMKDEELTIFRRRNIGFVFQNYNLVPILNVYENIVLPIELDGMKIDEEYIDSIINILGLSQKLTNMPNNLSGGQQQRVAIARAIATKPAIILADEPTGNLDSKTSMDVIGLLKMTSQKFNQTIVMITHNEEIAQLADRIIRIEDGKIARGDK</sequence>
<name>A0A6N2YT24_9FIRM</name>
<dbReference type="EMBL" id="CACRUE010000006">
    <property type="protein sequence ID" value="VYT69473.1"/>
    <property type="molecule type" value="Genomic_DNA"/>
</dbReference>
<protein>
    <submittedName>
        <fullName evidence="6">Putative ABC transporter ATP-binding protein/MT1014</fullName>
    </submittedName>
</protein>
<reference evidence="6" key="1">
    <citation type="submission" date="2019-11" db="EMBL/GenBank/DDBJ databases">
        <authorList>
            <person name="Feng L."/>
        </authorList>
    </citation>
    <scope>NUCLEOTIDE SEQUENCE</scope>
    <source>
        <strain evidence="6">IbartlettiiLFYP30</strain>
    </source>
</reference>
<proteinExistence type="inferred from homology"/>
<dbReference type="Gene3D" id="3.40.50.300">
    <property type="entry name" value="P-loop containing nucleotide triphosphate hydrolases"/>
    <property type="match status" value="1"/>
</dbReference>
<accession>A0A6N2YT24</accession>
<dbReference type="AlphaFoldDB" id="A0A6N2YT24"/>
<evidence type="ECO:0000256" key="4">
    <source>
        <dbReference type="ARBA" id="ARBA00022840"/>
    </source>
</evidence>
<dbReference type="InterPro" id="IPR017871">
    <property type="entry name" value="ABC_transporter-like_CS"/>
</dbReference>
<feature type="domain" description="ABC transporter" evidence="5">
    <location>
        <begin position="4"/>
        <end position="224"/>
    </location>
</feature>
<dbReference type="InterPro" id="IPR003593">
    <property type="entry name" value="AAA+_ATPase"/>
</dbReference>
<evidence type="ECO:0000256" key="2">
    <source>
        <dbReference type="ARBA" id="ARBA00022448"/>
    </source>
</evidence>